<name>D7G4X2_ECTSI</name>
<dbReference type="Proteomes" id="UP000002630">
    <property type="component" value="Linkage Group LG08"/>
</dbReference>
<keyword evidence="6" id="KW-0539">Nucleus</keyword>
<dbReference type="eggNOG" id="KOG1932">
    <property type="taxonomic scope" value="Eukaryota"/>
</dbReference>
<dbReference type="PANTHER" id="PTHR15137">
    <property type="entry name" value="TRANSCRIPTION INITIATION FACTOR TFIID"/>
    <property type="match status" value="1"/>
</dbReference>
<dbReference type="Gene3D" id="2.60.40.1730">
    <property type="entry name" value="tricorn interacting facor f3 domain"/>
    <property type="match status" value="1"/>
</dbReference>
<evidence type="ECO:0000313" key="9">
    <source>
        <dbReference type="EMBL" id="CBJ27215.1"/>
    </source>
</evidence>
<dbReference type="Pfam" id="PF25577">
    <property type="entry name" value="TPR_TAF2_C"/>
    <property type="match status" value="1"/>
</dbReference>
<dbReference type="STRING" id="2880.D7G4X2"/>
<dbReference type="InParanoid" id="D7G4X2"/>
<feature type="region of interest" description="Disordered" evidence="7">
    <location>
        <begin position="118"/>
        <end position="212"/>
    </location>
</feature>
<evidence type="ECO:0000256" key="1">
    <source>
        <dbReference type="ARBA" id="ARBA00004123"/>
    </source>
</evidence>
<evidence type="ECO:0000256" key="5">
    <source>
        <dbReference type="ARBA" id="ARBA00023163"/>
    </source>
</evidence>
<dbReference type="GO" id="GO:0000976">
    <property type="term" value="F:transcription cis-regulatory region binding"/>
    <property type="evidence" value="ECO:0007669"/>
    <property type="project" value="TreeGrafter"/>
</dbReference>
<reference evidence="9 10" key="1">
    <citation type="journal article" date="2010" name="Nature">
        <title>The Ectocarpus genome and the independent evolution of multicellularity in brown algae.</title>
        <authorList>
            <person name="Cock J.M."/>
            <person name="Sterck L."/>
            <person name="Rouze P."/>
            <person name="Scornet D."/>
            <person name="Allen A.E."/>
            <person name="Amoutzias G."/>
            <person name="Anthouard V."/>
            <person name="Artiguenave F."/>
            <person name="Aury J.M."/>
            <person name="Badger J.H."/>
            <person name="Beszteri B."/>
            <person name="Billiau K."/>
            <person name="Bonnet E."/>
            <person name="Bothwell J.H."/>
            <person name="Bowler C."/>
            <person name="Boyen C."/>
            <person name="Brownlee C."/>
            <person name="Carrano C.J."/>
            <person name="Charrier B."/>
            <person name="Cho G.Y."/>
            <person name="Coelho S.M."/>
            <person name="Collen J."/>
            <person name="Corre E."/>
            <person name="Da Silva C."/>
            <person name="Delage L."/>
            <person name="Delaroque N."/>
            <person name="Dittami S.M."/>
            <person name="Doulbeau S."/>
            <person name="Elias M."/>
            <person name="Farnham G."/>
            <person name="Gachon C.M."/>
            <person name="Gschloessl B."/>
            <person name="Heesch S."/>
            <person name="Jabbari K."/>
            <person name="Jubin C."/>
            <person name="Kawai H."/>
            <person name="Kimura K."/>
            <person name="Kloareg B."/>
            <person name="Kupper F.C."/>
            <person name="Lang D."/>
            <person name="Le Bail A."/>
            <person name="Leblanc C."/>
            <person name="Lerouge P."/>
            <person name="Lohr M."/>
            <person name="Lopez P.J."/>
            <person name="Martens C."/>
            <person name="Maumus F."/>
            <person name="Michel G."/>
            <person name="Miranda-Saavedra D."/>
            <person name="Morales J."/>
            <person name="Moreau H."/>
            <person name="Motomura T."/>
            <person name="Nagasato C."/>
            <person name="Napoli C.A."/>
            <person name="Nelson D.R."/>
            <person name="Nyvall-Collen P."/>
            <person name="Peters A.F."/>
            <person name="Pommier C."/>
            <person name="Potin P."/>
            <person name="Poulain J."/>
            <person name="Quesneville H."/>
            <person name="Read B."/>
            <person name="Rensing S.A."/>
            <person name="Ritter A."/>
            <person name="Rousvoal S."/>
            <person name="Samanta M."/>
            <person name="Samson G."/>
            <person name="Schroeder D.C."/>
            <person name="Segurens B."/>
            <person name="Strittmatter M."/>
            <person name="Tonon T."/>
            <person name="Tregear J.W."/>
            <person name="Valentin K."/>
            <person name="von Dassow P."/>
            <person name="Yamagishi T."/>
            <person name="Van de Peer Y."/>
            <person name="Wincker P."/>
        </authorList>
    </citation>
    <scope>NUCLEOTIDE SEQUENCE [LARGE SCALE GENOMIC DNA]</scope>
    <source>
        <strain evidence="10">Ec32 / CCAP1310/4</strain>
    </source>
</reference>
<keyword evidence="4" id="KW-0805">Transcription regulation</keyword>
<accession>D7G4X2</accession>
<dbReference type="GO" id="GO:0005669">
    <property type="term" value="C:transcription factor TFIID complex"/>
    <property type="evidence" value="ECO:0007669"/>
    <property type="project" value="InterPro"/>
</dbReference>
<dbReference type="InterPro" id="IPR057991">
    <property type="entry name" value="TPR_TAF2_C"/>
</dbReference>
<feature type="domain" description="Transcription initiation factor TFIID subunit 2 TPR repeats" evidence="8">
    <location>
        <begin position="976"/>
        <end position="1047"/>
    </location>
</feature>
<protein>
    <recommendedName>
        <fullName evidence="3">Transcription initiation factor TFIID subunit 2</fullName>
    </recommendedName>
</protein>
<feature type="region of interest" description="Disordered" evidence="7">
    <location>
        <begin position="630"/>
        <end position="670"/>
    </location>
</feature>
<dbReference type="GO" id="GO:0003682">
    <property type="term" value="F:chromatin binding"/>
    <property type="evidence" value="ECO:0007669"/>
    <property type="project" value="TreeGrafter"/>
</dbReference>
<dbReference type="GO" id="GO:0016251">
    <property type="term" value="F:RNA polymerase II general transcription initiation factor activity"/>
    <property type="evidence" value="ECO:0007669"/>
    <property type="project" value="TreeGrafter"/>
</dbReference>
<dbReference type="InterPro" id="IPR027268">
    <property type="entry name" value="Peptidase_M4/M1_CTD_sf"/>
</dbReference>
<feature type="region of interest" description="Disordered" evidence="7">
    <location>
        <begin position="1423"/>
        <end position="1445"/>
    </location>
</feature>
<sequence length="1445" mass="158408">MEAPKEQLTPLYQCLDLEVDIDKSFLRGRTSIWLLHIPSHGRGDCYPTEIKLHCRQNEIKATKVNGCLCASTYLDSLEEVVSPEGYRDAEAFDICYRAKLWASSQSNNGELKIQVPANSKKIPQLPPDLPETAPSAARARRDETARLIHKSRQVEERREAKRKQGSRSGFAPQSPEISMMSPAHPSPGSNANMDSPAPMDVADSSDDDNYDGHVESATVEAHRQRKREEHAKVICVEVEWELLHPRSGVVFKAAREGFSANHMYTTYSHAPMDMDGPRCWFPCVDHASILISYDVTVRVASPKITAAFNGRLLESITLDDDDDDDGDVGVNGGTDGMAVGKRTSYSTCYRFSTETLTAARAVGLAVGRFAAWDVPQSPRVKGLVLRAASAGGGGRSGTMKSERRRAVDNSLIAGAGSLLAHVPAAVSFLEDWLKADYPFKRCTQVFVEGLPDVFAPFGSLCLLKAELLCTEDDRIPDGDLPGDARLSAVEVLLYGWVSTALRLEGGKHRWLVHGIAGHLLTKFAAELRGEEEKQHRLWCAVQKAVALDCDLGCPSISPPTADLYIPDAIDPATAYYARLKAVLILHMAEVKVQPADMQDALGSVMRPIALHVREEKADLALRRQTSTFSLSRQPSSLSQGQLSRQASADSAVDKAGDGDDAATAAASSGEQVGGQFMQPLTDTAFLLLVRTMAARGGHDLGKELTEGFYHQWVTGQCLPYLRWSRRGCQASRATVLSRWKCGSPTAWGAAMITDPEAAVQGGGGAAGGGPATAPRASGSGGHGGGEDEVEEEVDPEKQAMFQAQDFNTSPVLWVKVDPQLEWMMSVRMRKPWHQWVEQLFCDESVEAQCEALRGLVELPLPFELRNSELPVQAIAEAVRGRVSHTQMEHASCVRKEAAVALALWQNQHAPPHAGGFGESKETRAQNWRGLEHLLKAFAERFEQRDSKSPASSGMRLGIGHDEAGSGGGNRKSALLLPNWFEDSTEYRLKKALIWAAANMRARDGCTPLEVLDLLVVLLRENDNCENSRSDDYYVAQVLTSLGQVSTTQEAGLPASSVAEAISQARLWLDLDMLGVSSSGHKATAKPATRTTKSHNGVVAACALQCLCQLEMLRGGRPEVDYEEYTEGRHPTNVRIAAAQSIIHLYLAYDSGLAEDAEDDGEGLSSALLWVLDFVESEEPAGDGRPRYWAVRCLLDALERRPLVASHLARFQSDDSLLGECDPWAEMEFFTPRGPGRAAYRPDGPLPKEFPRAAEAAERLWALMNEGTAYDQALRHLCFQLWRNIWGLETPPCLVNNIPEKLEGWREKMIVGESKNLAKDHRARSRLAMDGMVDKVKGWVMGRNKRREWINRDWCEWYYRDRDRQARLALKVKRKGDEEEEDITANPWDGRYGPEPPEEMVGPQGLGVGVHSVQGVVQWEDGGSEAAAGGGVGLKKFRTVGGGGGS</sequence>
<keyword evidence="10" id="KW-1185">Reference proteome</keyword>
<feature type="compositionally biased region" description="Gly residues" evidence="7">
    <location>
        <begin position="760"/>
        <end position="770"/>
    </location>
</feature>
<dbReference type="OrthoDB" id="42897at2759"/>
<gene>
    <name evidence="9" type="ORF">Esi_0058_0146</name>
</gene>
<evidence type="ECO:0000256" key="2">
    <source>
        <dbReference type="ARBA" id="ARBA00010937"/>
    </source>
</evidence>
<comment type="subcellular location">
    <subcellularLocation>
        <location evidence="1">Nucleus</location>
    </subcellularLocation>
</comment>
<evidence type="ECO:0000259" key="8">
    <source>
        <dbReference type="Pfam" id="PF25577"/>
    </source>
</evidence>
<feature type="region of interest" description="Disordered" evidence="7">
    <location>
        <begin position="760"/>
        <end position="794"/>
    </location>
</feature>
<feature type="compositionally biased region" description="Basic and acidic residues" evidence="7">
    <location>
        <begin position="139"/>
        <end position="159"/>
    </location>
</feature>
<organism evidence="9 10">
    <name type="scientific">Ectocarpus siliculosus</name>
    <name type="common">Brown alga</name>
    <name type="synonym">Conferva siliculosa</name>
    <dbReference type="NCBI Taxonomy" id="2880"/>
    <lineage>
        <taxon>Eukaryota</taxon>
        <taxon>Sar</taxon>
        <taxon>Stramenopiles</taxon>
        <taxon>Ochrophyta</taxon>
        <taxon>PX clade</taxon>
        <taxon>Phaeophyceae</taxon>
        <taxon>Ectocarpales</taxon>
        <taxon>Ectocarpaceae</taxon>
        <taxon>Ectocarpus</taxon>
    </lineage>
</organism>
<dbReference type="InterPro" id="IPR037813">
    <property type="entry name" value="TAF2"/>
</dbReference>
<dbReference type="GO" id="GO:0006367">
    <property type="term" value="P:transcription initiation at RNA polymerase II promoter"/>
    <property type="evidence" value="ECO:0007669"/>
    <property type="project" value="TreeGrafter"/>
</dbReference>
<evidence type="ECO:0000256" key="6">
    <source>
        <dbReference type="ARBA" id="ARBA00023242"/>
    </source>
</evidence>
<comment type="similarity">
    <text evidence="2">Belongs to the TAF2 family.</text>
</comment>
<dbReference type="InterPro" id="IPR042097">
    <property type="entry name" value="Aminopeptidase_N-like_N_sf"/>
</dbReference>
<evidence type="ECO:0000313" key="10">
    <source>
        <dbReference type="Proteomes" id="UP000002630"/>
    </source>
</evidence>
<evidence type="ECO:0000256" key="3">
    <source>
        <dbReference type="ARBA" id="ARBA00017363"/>
    </source>
</evidence>
<feature type="compositionally biased region" description="Polar residues" evidence="7">
    <location>
        <begin position="630"/>
        <end position="645"/>
    </location>
</feature>
<evidence type="ECO:0000256" key="4">
    <source>
        <dbReference type="ARBA" id="ARBA00023015"/>
    </source>
</evidence>
<dbReference type="OMA" id="IGHELMM"/>
<dbReference type="GO" id="GO:0003743">
    <property type="term" value="F:translation initiation factor activity"/>
    <property type="evidence" value="ECO:0007669"/>
    <property type="project" value="UniProtKB-KW"/>
</dbReference>
<dbReference type="SUPFAM" id="SSF63737">
    <property type="entry name" value="Leukotriene A4 hydrolase N-terminal domain"/>
    <property type="match status" value="1"/>
</dbReference>
<dbReference type="EMBL" id="FN649733">
    <property type="protein sequence ID" value="CBJ27215.1"/>
    <property type="molecule type" value="Genomic_DNA"/>
</dbReference>
<feature type="region of interest" description="Disordered" evidence="7">
    <location>
        <begin position="1375"/>
        <end position="1406"/>
    </location>
</feature>
<dbReference type="PANTHER" id="PTHR15137:SF9">
    <property type="entry name" value="TRANSCRIPTION INITIATION FACTOR TFIID SUBUNIT 2"/>
    <property type="match status" value="1"/>
</dbReference>
<proteinExistence type="inferred from homology"/>
<keyword evidence="5" id="KW-0804">Transcription</keyword>
<dbReference type="Gene3D" id="1.10.390.10">
    <property type="entry name" value="Neutral Protease Domain 2"/>
    <property type="match status" value="1"/>
</dbReference>
<evidence type="ECO:0000256" key="7">
    <source>
        <dbReference type="SAM" id="MobiDB-lite"/>
    </source>
</evidence>
<dbReference type="EMBL" id="FN648796">
    <property type="protein sequence ID" value="CBJ27215.1"/>
    <property type="molecule type" value="Genomic_DNA"/>
</dbReference>